<dbReference type="EMBL" id="GEEE01023097">
    <property type="protein sequence ID" value="JAP40128.1"/>
    <property type="molecule type" value="Transcribed_RNA"/>
</dbReference>
<accession>A0A0X3PEG1</accession>
<proteinExistence type="predicted"/>
<evidence type="ECO:0000313" key="1">
    <source>
        <dbReference type="EMBL" id="JAP46512.1"/>
    </source>
</evidence>
<reference evidence="1" key="1">
    <citation type="submission" date="2016-01" db="EMBL/GenBank/DDBJ databases">
        <title>Reference transcriptome for the parasite Schistocephalus solidus: insights into the molecular evolution of parasitism.</title>
        <authorList>
            <person name="Hebert F.O."/>
            <person name="Grambauer S."/>
            <person name="Barber I."/>
            <person name="Landry C.R."/>
            <person name="Aubin-Horth N."/>
        </authorList>
    </citation>
    <scope>NUCLEOTIDE SEQUENCE</scope>
</reference>
<name>A0A0X3PEG1_SCHSO</name>
<organism evidence="1">
    <name type="scientific">Schistocephalus solidus</name>
    <name type="common">Tapeworm</name>
    <dbReference type="NCBI Taxonomy" id="70667"/>
    <lineage>
        <taxon>Eukaryota</taxon>
        <taxon>Metazoa</taxon>
        <taxon>Spiralia</taxon>
        <taxon>Lophotrochozoa</taxon>
        <taxon>Platyhelminthes</taxon>
        <taxon>Cestoda</taxon>
        <taxon>Eucestoda</taxon>
        <taxon>Diphyllobothriidea</taxon>
        <taxon>Diphyllobothriidae</taxon>
        <taxon>Schistocephalus</taxon>
    </lineage>
</organism>
<gene>
    <name evidence="1" type="ORF">TR113752</name>
</gene>
<sequence length="147" mass="16356">MRHGLAFGAILFPFPKRCCSGLGLLVNQRIVLGLYPVQGFHTLQCCGWCLFCLEFSLYLQTPLDCTAALVIPSSRGWLILSEVSGECTQVVVQTPWFLFRDSLTLLLYARLRVFAGYAVLNWHPRRLLMPGAGRLHPKTGLATSSSL</sequence>
<dbReference type="EMBL" id="GEEE01013011">
    <property type="protein sequence ID" value="JAP50214.1"/>
    <property type="molecule type" value="Transcribed_RNA"/>
</dbReference>
<dbReference type="AlphaFoldDB" id="A0A0X3PEG1"/>
<dbReference type="EMBL" id="GEEE01016713">
    <property type="protein sequence ID" value="JAP46512.1"/>
    <property type="molecule type" value="Transcribed_RNA"/>
</dbReference>
<protein>
    <submittedName>
        <fullName evidence="1">Uncharacterized protein</fullName>
    </submittedName>
</protein>